<dbReference type="Proteomes" id="UP001266305">
    <property type="component" value="Unassembled WGS sequence"/>
</dbReference>
<organism evidence="1 2">
    <name type="scientific">Saguinus oedipus</name>
    <name type="common">Cotton-top tamarin</name>
    <name type="synonym">Oedipomidas oedipus</name>
    <dbReference type="NCBI Taxonomy" id="9490"/>
    <lineage>
        <taxon>Eukaryota</taxon>
        <taxon>Metazoa</taxon>
        <taxon>Chordata</taxon>
        <taxon>Craniata</taxon>
        <taxon>Vertebrata</taxon>
        <taxon>Euteleostomi</taxon>
        <taxon>Mammalia</taxon>
        <taxon>Eutheria</taxon>
        <taxon>Euarchontoglires</taxon>
        <taxon>Primates</taxon>
        <taxon>Haplorrhini</taxon>
        <taxon>Platyrrhini</taxon>
        <taxon>Cebidae</taxon>
        <taxon>Callitrichinae</taxon>
        <taxon>Saguinus</taxon>
    </lineage>
</organism>
<name>A0ABQ9UVS0_SAGOE</name>
<sequence>MNYSSHVAMRAPFRWNSPKSPVCRDGCQNLHLGLSETVTEMLESPEKDDAGRAVFPPAFPQIAAAVGLWRRLNESGAKGPWEPW</sequence>
<evidence type="ECO:0000313" key="2">
    <source>
        <dbReference type="Proteomes" id="UP001266305"/>
    </source>
</evidence>
<evidence type="ECO:0000313" key="1">
    <source>
        <dbReference type="EMBL" id="KAK2100926.1"/>
    </source>
</evidence>
<protein>
    <submittedName>
        <fullName evidence="1">Uncharacterized protein</fullName>
    </submittedName>
</protein>
<proteinExistence type="predicted"/>
<dbReference type="EMBL" id="JASSZA010000010">
    <property type="protein sequence ID" value="KAK2100926.1"/>
    <property type="molecule type" value="Genomic_DNA"/>
</dbReference>
<keyword evidence="2" id="KW-1185">Reference proteome</keyword>
<comment type="caution">
    <text evidence="1">The sequence shown here is derived from an EMBL/GenBank/DDBJ whole genome shotgun (WGS) entry which is preliminary data.</text>
</comment>
<gene>
    <name evidence="1" type="ORF">P7K49_022274</name>
</gene>
<accession>A0ABQ9UVS0</accession>
<reference evidence="1 2" key="1">
    <citation type="submission" date="2023-05" db="EMBL/GenBank/DDBJ databases">
        <title>B98-5 Cell Line De Novo Hybrid Assembly: An Optical Mapping Approach.</title>
        <authorList>
            <person name="Kananen K."/>
            <person name="Auerbach J.A."/>
            <person name="Kautto E."/>
            <person name="Blachly J.S."/>
        </authorList>
    </citation>
    <scope>NUCLEOTIDE SEQUENCE [LARGE SCALE GENOMIC DNA]</scope>
    <source>
        <strain evidence="1">B95-8</strain>
        <tissue evidence="1">Cell line</tissue>
    </source>
</reference>